<feature type="compositionally biased region" description="Polar residues" evidence="8">
    <location>
        <begin position="1035"/>
        <end position="1046"/>
    </location>
</feature>
<dbReference type="Gene3D" id="2.30.29.30">
    <property type="entry name" value="Pleckstrin-homology domain (PH domain)/Phosphotyrosine-binding domain (PTB)"/>
    <property type="match status" value="1"/>
</dbReference>
<dbReference type="InterPro" id="IPR053074">
    <property type="entry name" value="NPC_Nucleoporin"/>
</dbReference>
<evidence type="ECO:0000313" key="11">
    <source>
        <dbReference type="Proteomes" id="UP001590950"/>
    </source>
</evidence>
<feature type="domain" description="RanBD1" evidence="9">
    <location>
        <begin position="1380"/>
        <end position="1508"/>
    </location>
</feature>
<feature type="compositionally biased region" description="Acidic residues" evidence="8">
    <location>
        <begin position="1100"/>
        <end position="1111"/>
    </location>
</feature>
<evidence type="ECO:0000256" key="6">
    <source>
        <dbReference type="ARBA" id="ARBA00023132"/>
    </source>
</evidence>
<feature type="compositionally biased region" description="Polar residues" evidence="8">
    <location>
        <begin position="67"/>
        <end position="120"/>
    </location>
</feature>
<feature type="compositionally biased region" description="Low complexity" evidence="8">
    <location>
        <begin position="378"/>
        <end position="413"/>
    </location>
</feature>
<dbReference type="InterPro" id="IPR011993">
    <property type="entry name" value="PH-like_dom_sf"/>
</dbReference>
<comment type="subcellular location">
    <subcellularLocation>
        <location evidence="1">Nucleus</location>
        <location evidence="1">Nuclear pore complex</location>
    </subcellularLocation>
</comment>
<protein>
    <recommendedName>
        <fullName evidence="9">RanBD1 domain-containing protein</fullName>
    </recommendedName>
</protein>
<keyword evidence="6" id="KW-0906">Nuclear pore complex</keyword>
<feature type="compositionally biased region" description="Low complexity" evidence="8">
    <location>
        <begin position="121"/>
        <end position="134"/>
    </location>
</feature>
<dbReference type="Pfam" id="PF00638">
    <property type="entry name" value="Ran_BP1"/>
    <property type="match status" value="1"/>
</dbReference>
<feature type="region of interest" description="Disordered" evidence="8">
    <location>
        <begin position="932"/>
        <end position="1243"/>
    </location>
</feature>
<keyword evidence="4" id="KW-0653">Protein transport</keyword>
<keyword evidence="5" id="KW-0811">Translocation</keyword>
<feature type="compositionally biased region" description="Polar residues" evidence="8">
    <location>
        <begin position="1"/>
        <end position="11"/>
    </location>
</feature>
<evidence type="ECO:0000256" key="7">
    <source>
        <dbReference type="ARBA" id="ARBA00023242"/>
    </source>
</evidence>
<evidence type="ECO:0000256" key="3">
    <source>
        <dbReference type="ARBA" id="ARBA00022816"/>
    </source>
</evidence>
<evidence type="ECO:0000256" key="8">
    <source>
        <dbReference type="SAM" id="MobiDB-lite"/>
    </source>
</evidence>
<dbReference type="InterPro" id="IPR015007">
    <property type="entry name" value="NUP2/50/61"/>
</dbReference>
<feature type="compositionally biased region" description="Polar residues" evidence="8">
    <location>
        <begin position="848"/>
        <end position="862"/>
    </location>
</feature>
<feature type="compositionally biased region" description="Low complexity" evidence="8">
    <location>
        <begin position="1363"/>
        <end position="1374"/>
    </location>
</feature>
<keyword evidence="7" id="KW-0539">Nucleus</keyword>
<evidence type="ECO:0000256" key="4">
    <source>
        <dbReference type="ARBA" id="ARBA00022927"/>
    </source>
</evidence>
<feature type="compositionally biased region" description="Polar residues" evidence="8">
    <location>
        <begin position="808"/>
        <end position="817"/>
    </location>
</feature>
<feature type="compositionally biased region" description="Low complexity" evidence="8">
    <location>
        <begin position="222"/>
        <end position="243"/>
    </location>
</feature>
<feature type="compositionally biased region" description="Basic and acidic residues" evidence="8">
    <location>
        <begin position="822"/>
        <end position="840"/>
    </location>
</feature>
<sequence>MSKRTANSQLTKDGDGSEGDGFTVGKQIVGQQRATATQMATRRLAKPRGGRRPAPTRPPPTLPPGLQQSMPSPFAQNFSNTNGTVPQTNPIAFGQQSNGTQGNQASASFPPTGASSNTGLNTNSFPPSSSSFTFQTDQFRVNPFAKANSDDSPKKKNRQPSYHGEIFDIGGAPAVRHGDKTFDEWTQEGEAAPLWAPIPSSITSAVSKFTETATSSNQQQESPAASGSDPQPSAQPQPSSSTSNMSGNQQQQPSQTGFSFFPQPTAQQPSSILTPVQQQQQQPASSSFQSTAQSQPSSKIVDVSGNLQQEPKLGDPGFSFFAKTIAQQPSGIFTQAQQQQPASSIFTLGQQQQPATSSSQPTAQSQSSSTTFDMTSNQQQQPSQASFSFFPQTSNQQSSSIFSQAQQQQPASSMFTQNQQSQTSGSMFSQFGQAQQKQPAGNMFAQNQQQHTQSHNEAPTQPTPTIQDSNPFAASIKSFFDSPPKPFPETFARTNQPESPVAAQTQELEPSTSPNDSSMLSASPDNAPQSEQFSFITQSQPSPTKSTIAPGQGRSLFDRITPREDNEPQASDLTSISDRNGNTQSPTKNLFGDIKGSAMPESSGSPSQSVFSTVKLPNFSNQSSSSLFTAQRSNIGNEKTPVARRDYGTPPVAPEGFTEEEKRQATTAWRLKALDKHVMHKSRDILSGNNASVADLYSVLDYFEKRRQAIIAANGGPVPSLAGNKRKATHEQPIGEVQGKRLRPGVSANFAPPASATLASPTTAKLPPPVSTISTTSTPAYNAAAASTNSALPTLTNGVDAEETSSLYEYPAQQSKKVNAKRKPDEELVRESDNGKKVCGADEVSYPSLESTSPGSQTSNMFKNILEGKKPDNKVNGSKTASSHDIPSSTPLLSANASAPPTSIQTSSAAPKLPAFQVPKFGTPVNFAEAFRKKSEADAKKKRKAEEFDSDEDDEEVWERMDAERERAKKQKQEQETKPKGPVWENGKLVWPSDKENTDAAVTSTKPMGKEVTGASPVSVKPSDSETGDADTMPTKLTSSYDSVLNQPKPVLPNGTNIFGSNIFGHLSGSESGAEGSKTGDADADDEEEEEDEGGHNVYDNEETRDEEEHDQTESRESSANAFDSHLPRSAGLSKPLEKPSLGGLFDRISKDDNGKAIRQTPMPNDQPSSQASIFSSEPASTGPSSNPFTAVNSSSAPKDKPASQPSRFFSQSASTGQSSNPFPAINASTNSSNKPKAPFGTLNLPANVKASLAARDPVNTNDDHTWKADSPIKFGGSESPPSVNITSPSPTKSPFTGLFGAPKTNTAAETPTKPSALFSMAPTKTPSTGLGFGFTPSNPTTKALAPPSNNVSGASSRATSPGATTGESATESTADAEDETAPKDEQIDLTAGGQGEEDEDVAFVVKGKAIMYNPSSKVWDTKGLGFLRILKHRDTGKSRMVMRTDPSGKIILNASLSSQLKYTSSQKQHVRIPFANAEGKIEAWTLKVGKDGDAKALSKILEENKSN</sequence>
<keyword evidence="11" id="KW-1185">Reference proteome</keyword>
<feature type="compositionally biased region" description="Polar residues" evidence="8">
    <location>
        <begin position="568"/>
        <end position="588"/>
    </location>
</feature>
<keyword evidence="2" id="KW-0813">Transport</keyword>
<proteinExistence type="predicted"/>
<feature type="compositionally biased region" description="Polar residues" evidence="8">
    <location>
        <begin position="600"/>
        <end position="612"/>
    </location>
</feature>
<keyword evidence="3" id="KW-0509">mRNA transport</keyword>
<feature type="compositionally biased region" description="Polar residues" evidence="8">
    <location>
        <begin position="1336"/>
        <end position="1362"/>
    </location>
</feature>
<feature type="compositionally biased region" description="Low complexity" evidence="8">
    <location>
        <begin position="277"/>
        <end position="298"/>
    </location>
</feature>
<feature type="compositionally biased region" description="Acidic residues" evidence="8">
    <location>
        <begin position="948"/>
        <end position="957"/>
    </location>
</feature>
<feature type="compositionally biased region" description="Polar residues" evidence="8">
    <location>
        <begin position="1204"/>
        <end position="1235"/>
    </location>
</feature>
<feature type="compositionally biased region" description="Polar residues" evidence="8">
    <location>
        <begin position="200"/>
        <end position="221"/>
    </location>
</feature>
<organism evidence="10 11">
    <name type="scientific">Stereocaulon virgatum</name>
    <dbReference type="NCBI Taxonomy" id="373712"/>
    <lineage>
        <taxon>Eukaryota</taxon>
        <taxon>Fungi</taxon>
        <taxon>Dikarya</taxon>
        <taxon>Ascomycota</taxon>
        <taxon>Pezizomycotina</taxon>
        <taxon>Lecanoromycetes</taxon>
        <taxon>OSLEUM clade</taxon>
        <taxon>Lecanoromycetidae</taxon>
        <taxon>Lecanorales</taxon>
        <taxon>Lecanorineae</taxon>
        <taxon>Stereocaulaceae</taxon>
        <taxon>Stereocaulon</taxon>
    </lineage>
</organism>
<dbReference type="PANTHER" id="PTHR38697:SF1">
    <property type="entry name" value="NUCLEAR PORE COMPLEX PROTEIN SIMILAR TO S. CEREVISIAE NUP2 (EUROFUNG)"/>
    <property type="match status" value="1"/>
</dbReference>
<evidence type="ECO:0000256" key="5">
    <source>
        <dbReference type="ARBA" id="ARBA00023010"/>
    </source>
</evidence>
<feature type="region of interest" description="Disordered" evidence="8">
    <location>
        <begin position="1"/>
        <end position="663"/>
    </location>
</feature>
<feature type="compositionally biased region" description="Basic and acidic residues" evidence="8">
    <location>
        <begin position="932"/>
        <end position="947"/>
    </location>
</feature>
<feature type="compositionally biased region" description="Polar residues" evidence="8">
    <location>
        <begin position="875"/>
        <end position="908"/>
    </location>
</feature>
<feature type="compositionally biased region" description="Low complexity" evidence="8">
    <location>
        <begin position="350"/>
        <end position="371"/>
    </location>
</feature>
<feature type="compositionally biased region" description="Polar residues" evidence="8">
    <location>
        <begin position="492"/>
        <end position="549"/>
    </location>
</feature>
<dbReference type="PANTHER" id="PTHR38697">
    <property type="entry name" value="NUCLEAR PORE COMPLEX PROTEIN SIMILAR TO S. CEREVISIAE NUP2 (EUROFUNG)"/>
    <property type="match status" value="1"/>
</dbReference>
<feature type="region of interest" description="Disordered" evidence="8">
    <location>
        <begin position="1255"/>
        <end position="1399"/>
    </location>
</feature>
<evidence type="ECO:0000256" key="2">
    <source>
        <dbReference type="ARBA" id="ARBA00022448"/>
    </source>
</evidence>
<dbReference type="SUPFAM" id="SSF50729">
    <property type="entry name" value="PH domain-like"/>
    <property type="match status" value="1"/>
</dbReference>
<dbReference type="Pfam" id="PF08911">
    <property type="entry name" value="NUP50"/>
    <property type="match status" value="1"/>
</dbReference>
<evidence type="ECO:0000313" key="10">
    <source>
        <dbReference type="EMBL" id="KAL2042176.1"/>
    </source>
</evidence>
<accession>A0ABR4A9T6</accession>
<feature type="compositionally biased region" description="Polar residues" evidence="8">
    <location>
        <begin position="244"/>
        <end position="276"/>
    </location>
</feature>
<feature type="compositionally biased region" description="Polar residues" evidence="8">
    <location>
        <begin position="1162"/>
        <end position="1197"/>
    </location>
</feature>
<dbReference type="EMBL" id="JBEFKJ010000015">
    <property type="protein sequence ID" value="KAL2042176.1"/>
    <property type="molecule type" value="Genomic_DNA"/>
</dbReference>
<dbReference type="InterPro" id="IPR000156">
    <property type="entry name" value="Ran_bind_dom"/>
</dbReference>
<evidence type="ECO:0000259" key="9">
    <source>
        <dbReference type="PROSITE" id="PS50196"/>
    </source>
</evidence>
<comment type="caution">
    <text evidence="10">The sequence shown here is derived from an EMBL/GenBank/DDBJ whole genome shotgun (WGS) entry which is preliminary data.</text>
</comment>
<reference evidence="10 11" key="1">
    <citation type="submission" date="2024-09" db="EMBL/GenBank/DDBJ databases">
        <title>Rethinking Asexuality: The Enigmatic Case of Functional Sexual Genes in Lepraria (Stereocaulaceae).</title>
        <authorList>
            <person name="Doellman M."/>
            <person name="Sun Y."/>
            <person name="Barcenas-Pena A."/>
            <person name="Lumbsch H.T."/>
            <person name="Grewe F."/>
        </authorList>
    </citation>
    <scope>NUCLEOTIDE SEQUENCE [LARGE SCALE GENOMIC DNA]</scope>
    <source>
        <strain evidence="10 11">Mercado 3170</strain>
    </source>
</reference>
<evidence type="ECO:0000256" key="1">
    <source>
        <dbReference type="ARBA" id="ARBA00004567"/>
    </source>
</evidence>
<dbReference type="Proteomes" id="UP001590950">
    <property type="component" value="Unassembled WGS sequence"/>
</dbReference>
<gene>
    <name evidence="10" type="ORF">N7G274_005364</name>
</gene>
<feature type="compositionally biased region" description="Polar residues" evidence="8">
    <location>
        <begin position="618"/>
        <end position="637"/>
    </location>
</feature>
<name>A0ABR4A9T6_9LECA</name>
<feature type="compositionally biased region" description="Basic and acidic residues" evidence="8">
    <location>
        <begin position="556"/>
        <end position="566"/>
    </location>
</feature>
<feature type="compositionally biased region" description="Polar residues" evidence="8">
    <location>
        <begin position="1280"/>
        <end position="1295"/>
    </location>
</feature>
<feature type="compositionally biased region" description="Acidic residues" evidence="8">
    <location>
        <begin position="1082"/>
        <end position="1093"/>
    </location>
</feature>
<dbReference type="PROSITE" id="PS50196">
    <property type="entry name" value="RANBD1"/>
    <property type="match status" value="1"/>
</dbReference>
<feature type="compositionally biased region" description="Polar residues" evidence="8">
    <location>
        <begin position="1304"/>
        <end position="1314"/>
    </location>
</feature>
<feature type="compositionally biased region" description="Polar residues" evidence="8">
    <location>
        <begin position="414"/>
        <end position="472"/>
    </location>
</feature>
<feature type="compositionally biased region" description="Polar residues" evidence="8">
    <location>
        <begin position="325"/>
        <end position="349"/>
    </location>
</feature>
<dbReference type="SMART" id="SM00160">
    <property type="entry name" value="RanBD"/>
    <property type="match status" value="1"/>
</dbReference>
<feature type="region of interest" description="Disordered" evidence="8">
    <location>
        <begin position="808"/>
        <end position="908"/>
    </location>
</feature>
<feature type="compositionally biased region" description="Polar residues" evidence="8">
    <location>
        <begin position="29"/>
        <end position="40"/>
    </location>
</feature>
<dbReference type="CDD" id="cd13170">
    <property type="entry name" value="RanBD_NUP50"/>
    <property type="match status" value="1"/>
</dbReference>
<feature type="compositionally biased region" description="Basic and acidic residues" evidence="8">
    <location>
        <begin position="958"/>
        <end position="979"/>
    </location>
</feature>